<feature type="coiled-coil region" evidence="1">
    <location>
        <begin position="121"/>
        <end position="148"/>
    </location>
</feature>
<keyword evidence="1" id="KW-0175">Coiled coil</keyword>
<organism evidence="2 3">
    <name type="scientific">Cinchona calisaya</name>
    <dbReference type="NCBI Taxonomy" id="153742"/>
    <lineage>
        <taxon>Eukaryota</taxon>
        <taxon>Viridiplantae</taxon>
        <taxon>Streptophyta</taxon>
        <taxon>Embryophyta</taxon>
        <taxon>Tracheophyta</taxon>
        <taxon>Spermatophyta</taxon>
        <taxon>Magnoliopsida</taxon>
        <taxon>eudicotyledons</taxon>
        <taxon>Gunneridae</taxon>
        <taxon>Pentapetalae</taxon>
        <taxon>asterids</taxon>
        <taxon>lamiids</taxon>
        <taxon>Gentianales</taxon>
        <taxon>Rubiaceae</taxon>
        <taxon>Cinchonoideae</taxon>
        <taxon>Cinchoneae</taxon>
        <taxon>Cinchona</taxon>
    </lineage>
</organism>
<name>A0ABD2Z471_9GENT</name>
<proteinExistence type="predicted"/>
<evidence type="ECO:0000313" key="3">
    <source>
        <dbReference type="Proteomes" id="UP001630127"/>
    </source>
</evidence>
<gene>
    <name evidence="2" type="ORF">ACH5RR_025904</name>
</gene>
<dbReference type="EMBL" id="JBJUIK010000011">
    <property type="protein sequence ID" value="KAL3513187.1"/>
    <property type="molecule type" value="Genomic_DNA"/>
</dbReference>
<accession>A0ABD2Z471</accession>
<dbReference type="AlphaFoldDB" id="A0ABD2Z471"/>
<evidence type="ECO:0000256" key="1">
    <source>
        <dbReference type="SAM" id="Coils"/>
    </source>
</evidence>
<sequence>MKSFWLPDKHSLPCMYGLGDFISGINSTTTPITFCSSHGLDLCSDPNSHSFYYFNGDRAVIYPETTSNSPSTLARVTFKRINALITAEPGLNLVIEEVWQNQEVLTTTRLHDLEIAKATLIKDFKEGMEKLSKAIEDAKVQISTAKSEAQVEAQAKIATQKLS</sequence>
<evidence type="ECO:0000313" key="2">
    <source>
        <dbReference type="EMBL" id="KAL3513187.1"/>
    </source>
</evidence>
<dbReference type="Proteomes" id="UP001630127">
    <property type="component" value="Unassembled WGS sequence"/>
</dbReference>
<comment type="caution">
    <text evidence="2">The sequence shown here is derived from an EMBL/GenBank/DDBJ whole genome shotgun (WGS) entry which is preliminary data.</text>
</comment>
<protein>
    <submittedName>
        <fullName evidence="2">Uncharacterized protein</fullName>
    </submittedName>
</protein>
<reference evidence="2 3" key="1">
    <citation type="submission" date="2024-11" db="EMBL/GenBank/DDBJ databases">
        <title>A near-complete genome assembly of Cinchona calisaya.</title>
        <authorList>
            <person name="Lian D.C."/>
            <person name="Zhao X.W."/>
            <person name="Wei L."/>
        </authorList>
    </citation>
    <scope>NUCLEOTIDE SEQUENCE [LARGE SCALE GENOMIC DNA]</scope>
    <source>
        <tissue evidence="2">Nenye</tissue>
    </source>
</reference>
<keyword evidence="3" id="KW-1185">Reference proteome</keyword>